<feature type="repeat" description="ANK" evidence="3">
    <location>
        <begin position="1077"/>
        <end position="1105"/>
    </location>
</feature>
<sequence length="1311" mass="148967">MQLHSYVQREEEDVEHSSEPYRSTNGERSCIAAHEANFRERRDMNSFAPGAHSAVSLGARTFIYRLCRTSSCERATSAMRTQYLPLHTRAVHKAHFIDKPGEKLPELVRTGEYTVRLCTIIKVCSQPFRSPQRSSEAAAAAAAAAAASVEANTTLLRGWRLQQQHCYGVRNLSLRPLPYFSHESCICTGVAPLLVYVCVISARKTRLHVKVCSVKEMDRRRRCGQRCTAGESISSLYVLAIDAQMHACNKKRVLEKATRVPQQLCTRSSAGSKSPNEKLPLERQRRFSECVRDSRVANLICSTRVRTDDYSTAEHNHRGDRFIDFVARSGYRDEPDLDENGKPLFRRRTALHRTKACELDVVKNLFKIYHRYDVNYTDEYGMTHFHVACEYGCDEIVKKFLELGQDPNCFAQRSVDPPLHLALQYKQEHVVKLLLINGANPNMFNKDRFTPLHQICLEKEENDDFAQMLFELSQDRYRPLQVNTKNKFGDTPLHLAMYKGHKKLTETLLRNGADPNIANSRGLRPLQFIFVKSYGDDFLELFFELGGRELRLQLNAVDCFGRSPLHWAVISGLKKVFELLLKNGADPNLASNNGDTPLHLISDEQEDSDDFDKMTMLFELSHDDYKPLRVNAQNVSGKTPLLAAVTNVCAKATELLLRRGADPNLADKNKLAPLHIICFGGNDDLATTFFKINDELNQTVQIDARDKNGNTPLHLAIFYDNPNLLEMLLVRGADLNSLNKDGLTPLHSICNKEEEADDLAKRFFEIGEKFNKPVRIDSRDIDGNTPLHVAIHKNHVNLIGFLLRKGADPNSPNKNGETPLHRICEANIDDLTVEMIFKICDEKHHLMQVDAQDKRGKRPLHVAIKNGNIKLVEILMGRGADPNSATNIGLTPLHYNCKRDVDEDVTMKRFFEIGNNVNKPVQVDPRDKFSYTPLHWAMKRGHKSMVELLLRKGADPHSTNDKGETPLHIVCAKDGDDFESVNKFFDVNDELARPVRVDARDKSGRTPLYRAVLKGHKRVTISLLRRGANPNLADEKGLTPLHVICEDHYDDCDLLELLFKISKEVDRPVQVDVRDDEGRTPLQRAVASLLPGVFDVLMNHGADLSGFVFPKIDCDEEWLSDRINEIKFKLTADAQTIVQRLERRGYELDRSDALKMMKFFSDNDLFRKSSNLEKFWYDDEELVGEAKEIMINPTQSLHDLIQMRPKEAAKSLARQDYINSVYHQLSHLPAGPRSAFTLYLCEIKSREFFQSWALDCFMELIHNRLPILCCEKIMEHLGNEDLYNICLAAAGLKLDVSSMLQANAGPENTLD</sequence>
<dbReference type="PANTHER" id="PTHR24198:SF165">
    <property type="entry name" value="ANKYRIN REPEAT-CONTAINING PROTEIN-RELATED"/>
    <property type="match status" value="1"/>
</dbReference>
<feature type="repeat" description="ANK" evidence="3">
    <location>
        <begin position="855"/>
        <end position="887"/>
    </location>
</feature>
<accession>A0A6H5I9E5</accession>
<gene>
    <name evidence="5" type="ORF">TBRA_LOCUS3688</name>
</gene>
<dbReference type="Proteomes" id="UP000479190">
    <property type="component" value="Unassembled WGS sequence"/>
</dbReference>
<dbReference type="Pfam" id="PF12796">
    <property type="entry name" value="Ank_2"/>
    <property type="match status" value="4"/>
</dbReference>
<feature type="repeat" description="ANK" evidence="3">
    <location>
        <begin position="782"/>
        <end position="814"/>
    </location>
</feature>
<feature type="repeat" description="ANK" evidence="3">
    <location>
        <begin position="380"/>
        <end position="412"/>
    </location>
</feature>
<evidence type="ECO:0000256" key="2">
    <source>
        <dbReference type="ARBA" id="ARBA00023043"/>
    </source>
</evidence>
<evidence type="ECO:0000256" key="4">
    <source>
        <dbReference type="SAM" id="MobiDB-lite"/>
    </source>
</evidence>
<keyword evidence="6" id="KW-1185">Reference proteome</keyword>
<dbReference type="PROSITE" id="PS50297">
    <property type="entry name" value="ANK_REP_REGION"/>
    <property type="match status" value="10"/>
</dbReference>
<feature type="repeat" description="ANK" evidence="3">
    <location>
        <begin position="1003"/>
        <end position="1035"/>
    </location>
</feature>
<dbReference type="EMBL" id="CADCXV010000651">
    <property type="protein sequence ID" value="CAB0031723.1"/>
    <property type="molecule type" value="Genomic_DNA"/>
</dbReference>
<dbReference type="Pfam" id="PF13857">
    <property type="entry name" value="Ank_5"/>
    <property type="match status" value="2"/>
</dbReference>
<dbReference type="InterPro" id="IPR036770">
    <property type="entry name" value="Ankyrin_rpt-contain_sf"/>
</dbReference>
<dbReference type="Pfam" id="PF00023">
    <property type="entry name" value="Ank"/>
    <property type="match status" value="1"/>
</dbReference>
<dbReference type="InterPro" id="IPR002110">
    <property type="entry name" value="Ankyrin_rpt"/>
</dbReference>
<dbReference type="SUPFAM" id="SSF48403">
    <property type="entry name" value="Ankyrin repeat"/>
    <property type="match status" value="3"/>
</dbReference>
<keyword evidence="2 3" id="KW-0040">ANK repeat</keyword>
<feature type="repeat" description="ANK" evidence="3">
    <location>
        <begin position="929"/>
        <end position="961"/>
    </location>
</feature>
<dbReference type="SMART" id="SM00248">
    <property type="entry name" value="ANK"/>
    <property type="match status" value="19"/>
</dbReference>
<evidence type="ECO:0000313" key="5">
    <source>
        <dbReference type="EMBL" id="CAB0031723.1"/>
    </source>
</evidence>
<evidence type="ECO:0000313" key="6">
    <source>
        <dbReference type="Proteomes" id="UP000479190"/>
    </source>
</evidence>
<dbReference type="PROSITE" id="PS50088">
    <property type="entry name" value="ANK_REPEAT"/>
    <property type="match status" value="11"/>
</dbReference>
<organism evidence="5 6">
    <name type="scientific">Trichogramma brassicae</name>
    <dbReference type="NCBI Taxonomy" id="86971"/>
    <lineage>
        <taxon>Eukaryota</taxon>
        <taxon>Metazoa</taxon>
        <taxon>Ecdysozoa</taxon>
        <taxon>Arthropoda</taxon>
        <taxon>Hexapoda</taxon>
        <taxon>Insecta</taxon>
        <taxon>Pterygota</taxon>
        <taxon>Neoptera</taxon>
        <taxon>Endopterygota</taxon>
        <taxon>Hymenoptera</taxon>
        <taxon>Apocrita</taxon>
        <taxon>Proctotrupomorpha</taxon>
        <taxon>Chalcidoidea</taxon>
        <taxon>Trichogrammatidae</taxon>
        <taxon>Trichogramma</taxon>
    </lineage>
</organism>
<proteinExistence type="predicted"/>
<feature type="repeat" description="ANK" evidence="3">
    <location>
        <begin position="560"/>
        <end position="592"/>
    </location>
</feature>
<dbReference type="PANTHER" id="PTHR24198">
    <property type="entry name" value="ANKYRIN REPEAT AND PROTEIN KINASE DOMAIN-CONTAINING PROTEIN"/>
    <property type="match status" value="1"/>
</dbReference>
<feature type="repeat" description="ANK" evidence="3">
    <location>
        <begin position="488"/>
        <end position="520"/>
    </location>
</feature>
<evidence type="ECO:0000256" key="3">
    <source>
        <dbReference type="PROSITE-ProRule" id="PRU00023"/>
    </source>
</evidence>
<evidence type="ECO:0000256" key="1">
    <source>
        <dbReference type="ARBA" id="ARBA00022737"/>
    </source>
</evidence>
<dbReference type="OrthoDB" id="6593077at2759"/>
<dbReference type="PRINTS" id="PR01415">
    <property type="entry name" value="ANKYRIN"/>
</dbReference>
<feature type="repeat" description="ANK" evidence="3">
    <location>
        <begin position="414"/>
        <end position="446"/>
    </location>
</feature>
<protein>
    <submittedName>
        <fullName evidence="5">Uncharacterized protein</fullName>
    </submittedName>
</protein>
<name>A0A6H5I9E5_9HYME</name>
<feature type="region of interest" description="Disordered" evidence="4">
    <location>
        <begin position="1"/>
        <end position="26"/>
    </location>
</feature>
<feature type="repeat" description="ANK" evidence="3">
    <location>
        <begin position="708"/>
        <end position="740"/>
    </location>
</feature>
<reference evidence="5 6" key="1">
    <citation type="submission" date="2020-02" db="EMBL/GenBank/DDBJ databases">
        <authorList>
            <person name="Ferguson B K."/>
        </authorList>
    </citation>
    <scope>NUCLEOTIDE SEQUENCE [LARGE SCALE GENOMIC DNA]</scope>
</reference>
<keyword evidence="1" id="KW-0677">Repeat</keyword>
<feature type="repeat" description="ANK" evidence="3">
    <location>
        <begin position="636"/>
        <end position="668"/>
    </location>
</feature>
<dbReference type="Gene3D" id="1.25.40.20">
    <property type="entry name" value="Ankyrin repeat-containing domain"/>
    <property type="match status" value="6"/>
</dbReference>